<evidence type="ECO:0000256" key="4">
    <source>
        <dbReference type="ARBA" id="ARBA00023284"/>
    </source>
</evidence>
<dbReference type="RefSeq" id="WP_117775707.1">
    <property type="nucleotide sequence ID" value="NZ_CAMFYF010000141.1"/>
</dbReference>
<dbReference type="CDD" id="cd02966">
    <property type="entry name" value="TlpA_like_family"/>
    <property type="match status" value="1"/>
</dbReference>
<dbReference type="InterPro" id="IPR017937">
    <property type="entry name" value="Thioredoxin_CS"/>
</dbReference>
<sequence>MKNLFFCLCFLCSVFTGCSQEVQIEFLPDGDQRIVYQRQCVQLKDGESYVMTFKGAEMFDESFNFAFKPYDFFLEKGERLKIKLKNQELEVVNDGSLCAIQNIFLNELNALKRDYYYDWNMKRLTNYKTRWTVNSISDTLKMCFEQFKKQHPNYSKNFERVVELELKYFPILIKYCTEVAGIMFGNGSTEVLKHISNVIEDSKDERSVYSVSYWNAARLYADYLRLFDLEKRLGDPFRYYENELKLVDYFRSERVRERMLFENLEGLMFWATPKDKEQIDKCLVKLTPEHTGKILALWADLEKEQFNNDKANVLNTYPKLSGENVKGEIIDLEQYRGAWILLDVWATWCVPCCAEIPYVSAMEEKFEGKNVVFLSMSVNKEKERETWIEKIQESNMKGLQLRWLRDRDELYELFGMTGIPHFAIIDPEGKLVLNRLPYVSKGVIFRILNNLLERE</sequence>
<dbReference type="Gene3D" id="3.40.30.10">
    <property type="entry name" value="Glutaredoxin"/>
    <property type="match status" value="1"/>
</dbReference>
<evidence type="ECO:0000313" key="7">
    <source>
        <dbReference type="Proteomes" id="UP000286063"/>
    </source>
</evidence>
<reference evidence="6 7" key="1">
    <citation type="submission" date="2018-08" db="EMBL/GenBank/DDBJ databases">
        <title>A genome reference for cultivated species of the human gut microbiota.</title>
        <authorList>
            <person name="Zou Y."/>
            <person name="Xue W."/>
            <person name="Luo G."/>
        </authorList>
    </citation>
    <scope>NUCLEOTIDE SEQUENCE [LARGE SCALE GENOMIC DNA]</scope>
    <source>
        <strain evidence="6 7">OF02-7</strain>
    </source>
</reference>
<evidence type="ECO:0000256" key="3">
    <source>
        <dbReference type="ARBA" id="ARBA00023157"/>
    </source>
</evidence>
<dbReference type="GO" id="GO:0030313">
    <property type="term" value="C:cell envelope"/>
    <property type="evidence" value="ECO:0007669"/>
    <property type="project" value="UniProtKB-SubCell"/>
</dbReference>
<organism evidence="6 7">
    <name type="scientific">Butyricimonas virosa</name>
    <dbReference type="NCBI Taxonomy" id="544645"/>
    <lineage>
        <taxon>Bacteria</taxon>
        <taxon>Pseudomonadati</taxon>
        <taxon>Bacteroidota</taxon>
        <taxon>Bacteroidia</taxon>
        <taxon>Bacteroidales</taxon>
        <taxon>Odoribacteraceae</taxon>
        <taxon>Butyricimonas</taxon>
    </lineage>
</organism>
<dbReference type="GO" id="GO:0016491">
    <property type="term" value="F:oxidoreductase activity"/>
    <property type="evidence" value="ECO:0007669"/>
    <property type="project" value="InterPro"/>
</dbReference>
<evidence type="ECO:0000256" key="2">
    <source>
        <dbReference type="ARBA" id="ARBA00022748"/>
    </source>
</evidence>
<comment type="caution">
    <text evidence="6">The sequence shown here is derived from an EMBL/GenBank/DDBJ whole genome shotgun (WGS) entry which is preliminary data.</text>
</comment>
<dbReference type="PANTHER" id="PTHR42852:SF6">
    <property type="entry name" value="THIOL:DISULFIDE INTERCHANGE PROTEIN DSBE"/>
    <property type="match status" value="1"/>
</dbReference>
<feature type="domain" description="Thioredoxin" evidence="5">
    <location>
        <begin position="311"/>
        <end position="453"/>
    </location>
</feature>
<dbReference type="Pfam" id="PF00578">
    <property type="entry name" value="AhpC-TSA"/>
    <property type="match status" value="1"/>
</dbReference>
<dbReference type="InterPro" id="IPR000866">
    <property type="entry name" value="AhpC/TSA"/>
</dbReference>
<dbReference type="Proteomes" id="UP000286063">
    <property type="component" value="Unassembled WGS sequence"/>
</dbReference>
<dbReference type="OrthoDB" id="1096968at2"/>
<dbReference type="PROSITE" id="PS51257">
    <property type="entry name" value="PROKAR_LIPOPROTEIN"/>
    <property type="match status" value="1"/>
</dbReference>
<dbReference type="PROSITE" id="PS51352">
    <property type="entry name" value="THIOREDOXIN_2"/>
    <property type="match status" value="1"/>
</dbReference>
<protein>
    <submittedName>
        <fullName evidence="6">TlpA family protein disulfide reductase</fullName>
    </submittedName>
</protein>
<dbReference type="InterPro" id="IPR036249">
    <property type="entry name" value="Thioredoxin-like_sf"/>
</dbReference>
<dbReference type="PANTHER" id="PTHR42852">
    <property type="entry name" value="THIOL:DISULFIDE INTERCHANGE PROTEIN DSBE"/>
    <property type="match status" value="1"/>
</dbReference>
<dbReference type="EMBL" id="QSCR01000054">
    <property type="protein sequence ID" value="RGY11444.1"/>
    <property type="molecule type" value="Genomic_DNA"/>
</dbReference>
<keyword evidence="3" id="KW-1015">Disulfide bond</keyword>
<dbReference type="AlphaFoldDB" id="A0A413IHU3"/>
<dbReference type="PROSITE" id="PS00194">
    <property type="entry name" value="THIOREDOXIN_1"/>
    <property type="match status" value="1"/>
</dbReference>
<dbReference type="SUPFAM" id="SSF52833">
    <property type="entry name" value="Thioredoxin-like"/>
    <property type="match status" value="1"/>
</dbReference>
<dbReference type="InterPro" id="IPR013766">
    <property type="entry name" value="Thioredoxin_domain"/>
</dbReference>
<accession>A0A413IHU3</accession>
<keyword evidence="4" id="KW-0676">Redox-active center</keyword>
<proteinExistence type="predicted"/>
<evidence type="ECO:0000256" key="1">
    <source>
        <dbReference type="ARBA" id="ARBA00004196"/>
    </source>
</evidence>
<evidence type="ECO:0000313" key="6">
    <source>
        <dbReference type="EMBL" id="RGY11444.1"/>
    </source>
</evidence>
<comment type="subcellular location">
    <subcellularLocation>
        <location evidence="1">Cell envelope</location>
    </subcellularLocation>
</comment>
<dbReference type="GO" id="GO:0017004">
    <property type="term" value="P:cytochrome complex assembly"/>
    <property type="evidence" value="ECO:0007669"/>
    <property type="project" value="UniProtKB-KW"/>
</dbReference>
<dbReference type="InterPro" id="IPR050553">
    <property type="entry name" value="Thioredoxin_ResA/DsbE_sf"/>
</dbReference>
<gene>
    <name evidence="6" type="ORF">DXA50_19295</name>
</gene>
<evidence type="ECO:0000259" key="5">
    <source>
        <dbReference type="PROSITE" id="PS51352"/>
    </source>
</evidence>
<keyword evidence="2" id="KW-0201">Cytochrome c-type biogenesis</keyword>
<dbReference type="GO" id="GO:0016209">
    <property type="term" value="F:antioxidant activity"/>
    <property type="evidence" value="ECO:0007669"/>
    <property type="project" value="InterPro"/>
</dbReference>
<name>A0A413IHU3_9BACT</name>